<sequence>MSPASKSPWPGSRAATAAATTAIVALAWFKSSYSSGNNGESCLEIAPTPTAIHIRDSKHTHTPATPGGPQLALTPSAWAAFLPYASAAH</sequence>
<name>A0A917XIP9_9ACTN</name>
<evidence type="ECO:0000313" key="2">
    <source>
        <dbReference type="EMBL" id="GGN26532.1"/>
    </source>
</evidence>
<feature type="domain" description="DUF397" evidence="1">
    <location>
        <begin position="26"/>
        <end position="82"/>
    </location>
</feature>
<gene>
    <name evidence="2" type="ORF">GCM10011578_061140</name>
</gene>
<evidence type="ECO:0000313" key="3">
    <source>
        <dbReference type="Proteomes" id="UP000653411"/>
    </source>
</evidence>
<dbReference type="EMBL" id="BMML01000015">
    <property type="protein sequence ID" value="GGN26532.1"/>
    <property type="molecule type" value="Genomic_DNA"/>
</dbReference>
<dbReference type="AlphaFoldDB" id="A0A917XIP9"/>
<proteinExistence type="predicted"/>
<dbReference type="Pfam" id="PF04149">
    <property type="entry name" value="DUF397"/>
    <property type="match status" value="1"/>
</dbReference>
<keyword evidence="3" id="KW-1185">Reference proteome</keyword>
<protein>
    <recommendedName>
        <fullName evidence="1">DUF397 domain-containing protein</fullName>
    </recommendedName>
</protein>
<evidence type="ECO:0000259" key="1">
    <source>
        <dbReference type="Pfam" id="PF04149"/>
    </source>
</evidence>
<comment type="caution">
    <text evidence="2">The sequence shown here is derived from an EMBL/GenBank/DDBJ whole genome shotgun (WGS) entry which is preliminary data.</text>
</comment>
<reference evidence="2" key="2">
    <citation type="submission" date="2020-09" db="EMBL/GenBank/DDBJ databases">
        <authorList>
            <person name="Sun Q."/>
            <person name="Zhou Y."/>
        </authorList>
    </citation>
    <scope>NUCLEOTIDE SEQUENCE</scope>
    <source>
        <strain evidence="2">CGMCC 4.7110</strain>
    </source>
</reference>
<dbReference type="Proteomes" id="UP000653411">
    <property type="component" value="Unassembled WGS sequence"/>
</dbReference>
<reference evidence="2" key="1">
    <citation type="journal article" date="2014" name="Int. J. Syst. Evol. Microbiol.">
        <title>Complete genome sequence of Corynebacterium casei LMG S-19264T (=DSM 44701T), isolated from a smear-ripened cheese.</title>
        <authorList>
            <consortium name="US DOE Joint Genome Institute (JGI-PGF)"/>
            <person name="Walter F."/>
            <person name="Albersmeier A."/>
            <person name="Kalinowski J."/>
            <person name="Ruckert C."/>
        </authorList>
    </citation>
    <scope>NUCLEOTIDE SEQUENCE</scope>
    <source>
        <strain evidence="2">CGMCC 4.7110</strain>
    </source>
</reference>
<organism evidence="2 3">
    <name type="scientific">Streptomyces fuscichromogenes</name>
    <dbReference type="NCBI Taxonomy" id="1324013"/>
    <lineage>
        <taxon>Bacteria</taxon>
        <taxon>Bacillati</taxon>
        <taxon>Actinomycetota</taxon>
        <taxon>Actinomycetes</taxon>
        <taxon>Kitasatosporales</taxon>
        <taxon>Streptomycetaceae</taxon>
        <taxon>Streptomyces</taxon>
    </lineage>
</organism>
<accession>A0A917XIP9</accession>
<dbReference type="InterPro" id="IPR007278">
    <property type="entry name" value="DUF397"/>
</dbReference>